<dbReference type="Pfam" id="PF00400">
    <property type="entry name" value="WD40"/>
    <property type="match status" value="2"/>
</dbReference>
<reference evidence="4" key="1">
    <citation type="journal article" date="2023" name="Insect Mol. Biol.">
        <title>Genome sequencing provides insights into the evolution of gene families encoding plant cell wall-degrading enzymes in longhorned beetles.</title>
        <authorList>
            <person name="Shin N.R."/>
            <person name="Okamura Y."/>
            <person name="Kirsch R."/>
            <person name="Pauchet Y."/>
        </authorList>
    </citation>
    <scope>NUCLEOTIDE SEQUENCE</scope>
    <source>
        <strain evidence="4">MMC_N1</strain>
    </source>
</reference>
<gene>
    <name evidence="4" type="ORF">NQ317_018770</name>
</gene>
<name>A0ABQ9J6F5_9CUCU</name>
<comment type="caution">
    <text evidence="4">The sequence shown here is derived from an EMBL/GenBank/DDBJ whole genome shotgun (WGS) entry which is preliminary data.</text>
</comment>
<sequence>MSLTWNSEYYIALECKDLQANAMAVDSTGTYVLLAGRRYLAIRNLEDEYELVQKFPRQSKYDVGAAEWNPIPYHRELCVISSNQRLEVLTWRNNELTQTHSLRAHTRVITDLNWHKFDPNLLASCSVDTFIHLWDLRDPRRPTLSLSAIAEASQVRWNRVSPHLLATAHEGDIKIWDQRKGTAPVQYIAAHLAKIHGLDWNPYSENYICSSSQDNTVKCFDITNPRRAEYVLTTNAPVWRARHTPFGNGLVTVVVPQLRRGEK</sequence>
<feature type="repeat" description="WD" evidence="3">
    <location>
        <begin position="102"/>
        <end position="144"/>
    </location>
</feature>
<dbReference type="InterPro" id="IPR036322">
    <property type="entry name" value="WD40_repeat_dom_sf"/>
</dbReference>
<dbReference type="InterPro" id="IPR015943">
    <property type="entry name" value="WD40/YVTN_repeat-like_dom_sf"/>
</dbReference>
<dbReference type="SMART" id="SM00320">
    <property type="entry name" value="WD40"/>
    <property type="match status" value="3"/>
</dbReference>
<dbReference type="EMBL" id="JAPWTJ010001163">
    <property type="protein sequence ID" value="KAJ8973497.1"/>
    <property type="molecule type" value="Genomic_DNA"/>
</dbReference>
<dbReference type="PANTHER" id="PTHR46170">
    <property type="entry name" value="GATOR COMPLEX PROTEIN WDR59"/>
    <property type="match status" value="1"/>
</dbReference>
<evidence type="ECO:0000256" key="2">
    <source>
        <dbReference type="ARBA" id="ARBA00022737"/>
    </source>
</evidence>
<dbReference type="PROSITE" id="PS00678">
    <property type="entry name" value="WD_REPEATS_1"/>
    <property type="match status" value="1"/>
</dbReference>
<evidence type="ECO:0000313" key="5">
    <source>
        <dbReference type="Proteomes" id="UP001162164"/>
    </source>
</evidence>
<dbReference type="Proteomes" id="UP001162164">
    <property type="component" value="Unassembled WGS sequence"/>
</dbReference>
<evidence type="ECO:0000256" key="3">
    <source>
        <dbReference type="PROSITE-ProRule" id="PRU00221"/>
    </source>
</evidence>
<dbReference type="InterPro" id="IPR049567">
    <property type="entry name" value="WDR59-like"/>
</dbReference>
<evidence type="ECO:0000313" key="4">
    <source>
        <dbReference type="EMBL" id="KAJ8973497.1"/>
    </source>
</evidence>
<dbReference type="PROSITE" id="PS50082">
    <property type="entry name" value="WD_REPEATS_2"/>
    <property type="match status" value="2"/>
</dbReference>
<protein>
    <submittedName>
        <fullName evidence="4">Uncharacterized protein</fullName>
    </submittedName>
</protein>
<keyword evidence="5" id="KW-1185">Reference proteome</keyword>
<keyword evidence="2" id="KW-0677">Repeat</keyword>
<dbReference type="PROSITE" id="PS50294">
    <property type="entry name" value="WD_REPEATS_REGION"/>
    <property type="match status" value="1"/>
</dbReference>
<feature type="repeat" description="WD" evidence="3">
    <location>
        <begin position="188"/>
        <end position="230"/>
    </location>
</feature>
<proteinExistence type="predicted"/>
<accession>A0ABQ9J6F5</accession>
<dbReference type="Gene3D" id="2.130.10.10">
    <property type="entry name" value="YVTN repeat-like/Quinoprotein amine dehydrogenase"/>
    <property type="match status" value="1"/>
</dbReference>
<dbReference type="SUPFAM" id="SSF50978">
    <property type="entry name" value="WD40 repeat-like"/>
    <property type="match status" value="1"/>
</dbReference>
<evidence type="ECO:0000256" key="1">
    <source>
        <dbReference type="ARBA" id="ARBA00022574"/>
    </source>
</evidence>
<organism evidence="4 5">
    <name type="scientific">Molorchus minor</name>
    <dbReference type="NCBI Taxonomy" id="1323400"/>
    <lineage>
        <taxon>Eukaryota</taxon>
        <taxon>Metazoa</taxon>
        <taxon>Ecdysozoa</taxon>
        <taxon>Arthropoda</taxon>
        <taxon>Hexapoda</taxon>
        <taxon>Insecta</taxon>
        <taxon>Pterygota</taxon>
        <taxon>Neoptera</taxon>
        <taxon>Endopterygota</taxon>
        <taxon>Coleoptera</taxon>
        <taxon>Polyphaga</taxon>
        <taxon>Cucujiformia</taxon>
        <taxon>Chrysomeloidea</taxon>
        <taxon>Cerambycidae</taxon>
        <taxon>Lamiinae</taxon>
        <taxon>Monochamini</taxon>
        <taxon>Molorchus</taxon>
    </lineage>
</organism>
<keyword evidence="1 3" id="KW-0853">WD repeat</keyword>
<dbReference type="PANTHER" id="PTHR46170:SF1">
    <property type="entry name" value="GATOR COMPLEX PROTEIN WDR59"/>
    <property type="match status" value="1"/>
</dbReference>
<dbReference type="InterPro" id="IPR019775">
    <property type="entry name" value="WD40_repeat_CS"/>
</dbReference>
<dbReference type="InterPro" id="IPR001680">
    <property type="entry name" value="WD40_rpt"/>
</dbReference>